<dbReference type="OrthoDB" id="19014at2759"/>
<dbReference type="Proteomes" id="UP000792457">
    <property type="component" value="Unassembled WGS sequence"/>
</dbReference>
<reference evidence="2" key="1">
    <citation type="submission" date="2013-04" db="EMBL/GenBank/DDBJ databases">
        <authorList>
            <person name="Qu J."/>
            <person name="Murali S.C."/>
            <person name="Bandaranaike D."/>
            <person name="Bellair M."/>
            <person name="Blankenburg K."/>
            <person name="Chao H."/>
            <person name="Dinh H."/>
            <person name="Doddapaneni H."/>
            <person name="Downs B."/>
            <person name="Dugan-Rocha S."/>
            <person name="Elkadiri S."/>
            <person name="Gnanaolivu R.D."/>
            <person name="Hernandez B."/>
            <person name="Javaid M."/>
            <person name="Jayaseelan J.C."/>
            <person name="Lee S."/>
            <person name="Li M."/>
            <person name="Ming W."/>
            <person name="Munidasa M."/>
            <person name="Muniz J."/>
            <person name="Nguyen L."/>
            <person name="Ongeri F."/>
            <person name="Osuji N."/>
            <person name="Pu L.-L."/>
            <person name="Puazo M."/>
            <person name="Qu C."/>
            <person name="Quiroz J."/>
            <person name="Raj R."/>
            <person name="Weissenberger G."/>
            <person name="Xin Y."/>
            <person name="Zou X."/>
            <person name="Han Y."/>
            <person name="Richards S."/>
            <person name="Worley K."/>
            <person name="Muzny D."/>
            <person name="Gibbs R."/>
        </authorList>
    </citation>
    <scope>NUCLEOTIDE SEQUENCE</scope>
    <source>
        <strain evidence="2">Sampled in the wild</strain>
    </source>
</reference>
<keyword evidence="3" id="KW-1185">Reference proteome</keyword>
<protein>
    <submittedName>
        <fullName evidence="2">Uncharacterized protein</fullName>
    </submittedName>
</protein>
<organism evidence="2 3">
    <name type="scientific">Ladona fulva</name>
    <name type="common">Scarce chaser dragonfly</name>
    <name type="synonym">Libellula fulva</name>
    <dbReference type="NCBI Taxonomy" id="123851"/>
    <lineage>
        <taxon>Eukaryota</taxon>
        <taxon>Metazoa</taxon>
        <taxon>Ecdysozoa</taxon>
        <taxon>Arthropoda</taxon>
        <taxon>Hexapoda</taxon>
        <taxon>Insecta</taxon>
        <taxon>Pterygota</taxon>
        <taxon>Palaeoptera</taxon>
        <taxon>Odonata</taxon>
        <taxon>Epiprocta</taxon>
        <taxon>Anisoptera</taxon>
        <taxon>Libelluloidea</taxon>
        <taxon>Libellulidae</taxon>
        <taxon>Ladona</taxon>
    </lineage>
</organism>
<proteinExistence type="predicted"/>
<feature type="compositionally biased region" description="Basic and acidic residues" evidence="1">
    <location>
        <begin position="28"/>
        <end position="41"/>
    </location>
</feature>
<evidence type="ECO:0000313" key="2">
    <source>
        <dbReference type="EMBL" id="KAG8233986.1"/>
    </source>
</evidence>
<reference evidence="2" key="2">
    <citation type="submission" date="2017-10" db="EMBL/GenBank/DDBJ databases">
        <title>Ladona fulva Genome sequencing and assembly.</title>
        <authorList>
            <person name="Murali S."/>
            <person name="Richards S."/>
            <person name="Bandaranaike D."/>
            <person name="Bellair M."/>
            <person name="Blankenburg K."/>
            <person name="Chao H."/>
            <person name="Dinh H."/>
            <person name="Doddapaneni H."/>
            <person name="Dugan-Rocha S."/>
            <person name="Elkadiri S."/>
            <person name="Gnanaolivu R."/>
            <person name="Hernandez B."/>
            <person name="Skinner E."/>
            <person name="Javaid M."/>
            <person name="Lee S."/>
            <person name="Li M."/>
            <person name="Ming W."/>
            <person name="Munidasa M."/>
            <person name="Muniz J."/>
            <person name="Nguyen L."/>
            <person name="Hughes D."/>
            <person name="Osuji N."/>
            <person name="Pu L.-L."/>
            <person name="Puazo M."/>
            <person name="Qu C."/>
            <person name="Quiroz J."/>
            <person name="Raj R."/>
            <person name="Weissenberger G."/>
            <person name="Xin Y."/>
            <person name="Zou X."/>
            <person name="Han Y."/>
            <person name="Worley K."/>
            <person name="Muzny D."/>
            <person name="Gibbs R."/>
        </authorList>
    </citation>
    <scope>NUCLEOTIDE SEQUENCE</scope>
    <source>
        <strain evidence="2">Sampled in the wild</strain>
    </source>
</reference>
<evidence type="ECO:0000256" key="1">
    <source>
        <dbReference type="SAM" id="MobiDB-lite"/>
    </source>
</evidence>
<feature type="compositionally biased region" description="Polar residues" evidence="1">
    <location>
        <begin position="104"/>
        <end position="128"/>
    </location>
</feature>
<accession>A0A8K0KF35</accession>
<feature type="region of interest" description="Disordered" evidence="1">
    <location>
        <begin position="1"/>
        <end position="41"/>
    </location>
</feature>
<sequence length="178" mass="18617">MSLALSNMLDGPQFTPSNNMKISQGDGSGRRVPDGQDAEHDGIQEWDSTWGAADDNFHENTPISFPSAETSYVTQETGNGKINIHVSVTINPGTLADLKKQRSQIRNGPSSIDSSMTGRGDSISSSGAGSLPKPPLKNSLSAPTVSLGSPTLPINRFSGQTGEVVGDEGGARRCCTIS</sequence>
<dbReference type="EMBL" id="KZ308760">
    <property type="protein sequence ID" value="KAG8233986.1"/>
    <property type="molecule type" value="Genomic_DNA"/>
</dbReference>
<gene>
    <name evidence="2" type="ORF">J437_LFUL014447</name>
</gene>
<dbReference type="AlphaFoldDB" id="A0A8K0KF35"/>
<comment type="caution">
    <text evidence="2">The sequence shown here is derived from an EMBL/GenBank/DDBJ whole genome shotgun (WGS) entry which is preliminary data.</text>
</comment>
<evidence type="ECO:0000313" key="3">
    <source>
        <dbReference type="Proteomes" id="UP000792457"/>
    </source>
</evidence>
<name>A0A8K0KF35_LADFU</name>
<feature type="compositionally biased region" description="Polar residues" evidence="1">
    <location>
        <begin position="138"/>
        <end position="149"/>
    </location>
</feature>
<feature type="region of interest" description="Disordered" evidence="1">
    <location>
        <begin position="100"/>
        <end position="178"/>
    </location>
</feature>